<evidence type="ECO:0008006" key="5">
    <source>
        <dbReference type="Google" id="ProtNLM"/>
    </source>
</evidence>
<dbReference type="EMBL" id="CP094241">
    <property type="protein sequence ID" value="UNV85145.1"/>
    <property type="molecule type" value="Genomic_DNA"/>
</dbReference>
<evidence type="ECO:0000313" key="3">
    <source>
        <dbReference type="Proteomes" id="UP000004982"/>
    </source>
</evidence>
<protein>
    <recommendedName>
        <fullName evidence="5">Lipoprotein</fullName>
    </recommendedName>
</protein>
<organism evidence="1 3">
    <name type="scientific">Neisseria macacae ATCC 33926</name>
    <dbReference type="NCBI Taxonomy" id="997348"/>
    <lineage>
        <taxon>Bacteria</taxon>
        <taxon>Pseudomonadati</taxon>
        <taxon>Pseudomonadota</taxon>
        <taxon>Betaproteobacteria</taxon>
        <taxon>Neisseriales</taxon>
        <taxon>Neisseriaceae</taxon>
        <taxon>Neisseria</taxon>
    </lineage>
</organism>
<gene>
    <name evidence="1" type="ORF">HMPREF9418_2942</name>
    <name evidence="2" type="ORF">MON40_01010</name>
</gene>
<dbReference type="EMBL" id="AFQE01000160">
    <property type="protein sequence ID" value="EGQ73763.1"/>
    <property type="molecule type" value="Genomic_DNA"/>
</dbReference>
<evidence type="ECO:0000313" key="4">
    <source>
        <dbReference type="Proteomes" id="UP000829455"/>
    </source>
</evidence>
<dbReference type="PROSITE" id="PS51257">
    <property type="entry name" value="PROKAR_LIPOPROTEIN"/>
    <property type="match status" value="1"/>
</dbReference>
<accession>A0AA36UG35</accession>
<dbReference type="RefSeq" id="WP_003780491.1">
    <property type="nucleotide sequence ID" value="NZ_CP094241.1"/>
</dbReference>
<keyword evidence="4" id="KW-1185">Reference proteome</keyword>
<sequence>MSKGKYLIFIAVLFLASCIVSFNDYELQPKNYVINKDFNEIMFDIDFINTKQEMINNLQKAYTHHANCESVEKTHDAKLFSKVELFGFILGPEYSELKNSQTDSLTGSIRLCRYHNSSECIQEKFKQKRYTFKCVAAFYEGMDRGYRSKPFVIDFDTRTLKKEL</sequence>
<evidence type="ECO:0000313" key="1">
    <source>
        <dbReference type="EMBL" id="EGQ73763.1"/>
    </source>
</evidence>
<dbReference type="Proteomes" id="UP000829455">
    <property type="component" value="Chromosome"/>
</dbReference>
<evidence type="ECO:0000313" key="2">
    <source>
        <dbReference type="EMBL" id="UNV85145.1"/>
    </source>
</evidence>
<dbReference type="AlphaFoldDB" id="A0AA36UG35"/>
<reference evidence="1 3" key="1">
    <citation type="submission" date="2011-05" db="EMBL/GenBank/DDBJ databases">
        <authorList>
            <person name="Muzny D."/>
            <person name="Qin X."/>
            <person name="Deng J."/>
            <person name="Jiang H."/>
            <person name="Liu Y."/>
            <person name="Qu J."/>
            <person name="Song X.-Z."/>
            <person name="Zhang L."/>
            <person name="Thornton R."/>
            <person name="Coyle M."/>
            <person name="Francisco L."/>
            <person name="Jackson L."/>
            <person name="Javaid M."/>
            <person name="Korchina V."/>
            <person name="Kovar C."/>
            <person name="Mata R."/>
            <person name="Mathew T."/>
            <person name="Ngo R."/>
            <person name="Nguyen L."/>
            <person name="Nguyen N."/>
            <person name="Okwuonu G."/>
            <person name="Ongeri F."/>
            <person name="Pham C."/>
            <person name="Simmons D."/>
            <person name="Wilczek-Boney K."/>
            <person name="Hale W."/>
            <person name="Jakkamsetti A."/>
            <person name="Pham P."/>
            <person name="Ruth R."/>
            <person name="San Lucas F."/>
            <person name="Warren J."/>
            <person name="Zhang J."/>
            <person name="Zhao Z."/>
            <person name="Zhou C."/>
            <person name="Zhu D."/>
            <person name="Lee S."/>
            <person name="Bess C."/>
            <person name="Blankenburg K."/>
            <person name="Forbes L."/>
            <person name="Fu Q."/>
            <person name="Gubbala S."/>
            <person name="Hirani K."/>
            <person name="Jayaseelan J.C."/>
            <person name="Lara F."/>
            <person name="Munidasa M."/>
            <person name="Palculict T."/>
            <person name="Patil S."/>
            <person name="Pu L.-L."/>
            <person name="Saada N."/>
            <person name="Tang L."/>
            <person name="Weissenberger G."/>
            <person name="Zhu Y."/>
            <person name="Hemphill L."/>
            <person name="Shang Y."/>
            <person name="Youmans B."/>
            <person name="Ayvaz T."/>
            <person name="Ross M."/>
            <person name="Santibanez J."/>
            <person name="Aqrawi P."/>
            <person name="Gross S."/>
            <person name="Joshi V."/>
            <person name="Fowler G."/>
            <person name="Nazareth L."/>
            <person name="Reid J."/>
            <person name="Worley K."/>
            <person name="Petrosino J."/>
            <person name="Highlander S."/>
            <person name="Gibbs R."/>
        </authorList>
    </citation>
    <scope>NUCLEOTIDE SEQUENCE [LARGE SCALE GENOMIC DNA]</scope>
    <source>
        <strain evidence="1 3">ATCC 33926</strain>
    </source>
</reference>
<name>A0AA36UG35_9NEIS</name>
<proteinExistence type="predicted"/>
<reference evidence="2 4" key="2">
    <citation type="submission" date="2022-03" db="EMBL/GenBank/DDBJ databases">
        <title>Genome sequencing of Neisseria macacae.</title>
        <authorList>
            <person name="Baek M.-G."/>
        </authorList>
    </citation>
    <scope>NUCLEOTIDE SEQUENCE [LARGE SCALE GENOMIC DNA]</scope>
    <source>
        <strain evidence="2 4">ATCC 33926</strain>
    </source>
</reference>
<dbReference type="Proteomes" id="UP000004982">
    <property type="component" value="Unassembled WGS sequence"/>
</dbReference>